<gene>
    <name evidence="6" type="ORF">NSJP_2237</name>
</gene>
<proteinExistence type="predicted"/>
<feature type="signal peptide" evidence="4">
    <location>
        <begin position="1"/>
        <end position="23"/>
    </location>
</feature>
<dbReference type="OrthoDB" id="9805504at2"/>
<sequence>MFLNFLKSLFLACPFLLPTLAISSVTANNSAKVVSIIDGDTIEVLQDRRIVRIRLIGIDCPERGQAYGKKAKQAAATLIYGKDVTLDRYGVDRYGRTLADVMLTDGTNINHKLVKEGWCWWYRKYSPANSELQRLEQEARDAKKGLWIDPSPTPPWIYRKTRHGQRLNQSDLVPLRHNSISHQILAASINSQPSHEPFKRPMCEAFRSACLSRQSNPWTYPLSFGMVA</sequence>
<dbReference type="PANTHER" id="PTHR12302:SF3">
    <property type="entry name" value="SERINE_THREONINE-PROTEIN KINASE 31"/>
    <property type="match status" value="1"/>
</dbReference>
<keyword evidence="1" id="KW-0540">Nuclease</keyword>
<dbReference type="STRING" id="1325564.NSJP_2237"/>
<dbReference type="PROSITE" id="PS01123">
    <property type="entry name" value="TNASE_1"/>
    <property type="match status" value="1"/>
</dbReference>
<dbReference type="CDD" id="cd00175">
    <property type="entry name" value="SNc"/>
    <property type="match status" value="1"/>
</dbReference>
<dbReference type="PANTHER" id="PTHR12302">
    <property type="entry name" value="EBNA2 BINDING PROTEIN P100"/>
    <property type="match status" value="1"/>
</dbReference>
<protein>
    <submittedName>
        <fullName evidence="6">Uncharacterized endonuclease (Modular protein)</fullName>
        <ecNumber evidence="6">3.1.-.-</ecNumber>
    </submittedName>
</protein>
<keyword evidence="3 6" id="KW-0378">Hydrolase</keyword>
<evidence type="ECO:0000313" key="7">
    <source>
        <dbReference type="Proteomes" id="UP000192042"/>
    </source>
</evidence>
<dbReference type="InterPro" id="IPR016071">
    <property type="entry name" value="Staphylococal_nuclease_OB-fold"/>
</dbReference>
<dbReference type="GO" id="GO:0016787">
    <property type="term" value="F:hydrolase activity"/>
    <property type="evidence" value="ECO:0007669"/>
    <property type="project" value="UniProtKB-KW"/>
</dbReference>
<feature type="domain" description="TNase-like" evidence="5">
    <location>
        <begin position="27"/>
        <end position="149"/>
    </location>
</feature>
<dbReference type="RefSeq" id="WP_080886794.1">
    <property type="nucleotide sequence ID" value="NZ_LT828648.1"/>
</dbReference>
<evidence type="ECO:0000256" key="2">
    <source>
        <dbReference type="ARBA" id="ARBA00022759"/>
    </source>
</evidence>
<keyword evidence="7" id="KW-1185">Reference proteome</keyword>
<evidence type="ECO:0000256" key="4">
    <source>
        <dbReference type="SAM" id="SignalP"/>
    </source>
</evidence>
<dbReference type="InterPro" id="IPR002071">
    <property type="entry name" value="Thermonucl_AS"/>
</dbReference>
<name>A0A1W1I6A5_9BACT</name>
<dbReference type="EC" id="3.1.-.-" evidence="6"/>
<dbReference type="Proteomes" id="UP000192042">
    <property type="component" value="Chromosome I"/>
</dbReference>
<dbReference type="PROSITE" id="PS50830">
    <property type="entry name" value="TNASE_3"/>
    <property type="match status" value="1"/>
</dbReference>
<dbReference type="Gene3D" id="2.40.50.90">
    <property type="match status" value="1"/>
</dbReference>
<keyword evidence="4" id="KW-0732">Signal</keyword>
<dbReference type="Pfam" id="PF00565">
    <property type="entry name" value="SNase"/>
    <property type="match status" value="1"/>
</dbReference>
<organism evidence="6 7">
    <name type="scientific">Nitrospira japonica</name>
    <dbReference type="NCBI Taxonomy" id="1325564"/>
    <lineage>
        <taxon>Bacteria</taxon>
        <taxon>Pseudomonadati</taxon>
        <taxon>Nitrospirota</taxon>
        <taxon>Nitrospiria</taxon>
        <taxon>Nitrospirales</taxon>
        <taxon>Nitrospiraceae</taxon>
        <taxon>Nitrospira</taxon>
    </lineage>
</organism>
<evidence type="ECO:0000259" key="5">
    <source>
        <dbReference type="PROSITE" id="PS50830"/>
    </source>
</evidence>
<dbReference type="InterPro" id="IPR035437">
    <property type="entry name" value="SNase_OB-fold_sf"/>
</dbReference>
<dbReference type="GO" id="GO:0004519">
    <property type="term" value="F:endonuclease activity"/>
    <property type="evidence" value="ECO:0007669"/>
    <property type="project" value="UniProtKB-KW"/>
</dbReference>
<keyword evidence="2 6" id="KW-0255">Endonuclease</keyword>
<evidence type="ECO:0000256" key="1">
    <source>
        <dbReference type="ARBA" id="ARBA00022722"/>
    </source>
</evidence>
<reference evidence="6 7" key="1">
    <citation type="submission" date="2017-03" db="EMBL/GenBank/DDBJ databases">
        <authorList>
            <person name="Afonso C.L."/>
            <person name="Miller P.J."/>
            <person name="Scott M.A."/>
            <person name="Spackman E."/>
            <person name="Goraichik I."/>
            <person name="Dimitrov K.M."/>
            <person name="Suarez D.L."/>
            <person name="Swayne D.E."/>
        </authorList>
    </citation>
    <scope>NUCLEOTIDE SEQUENCE [LARGE SCALE GENOMIC DNA]</scope>
    <source>
        <strain evidence="6">Genome sequencing of Nitrospira japonica strain NJ11</strain>
    </source>
</reference>
<feature type="chain" id="PRO_5013275110" evidence="4">
    <location>
        <begin position="24"/>
        <end position="228"/>
    </location>
</feature>
<dbReference type="AlphaFoldDB" id="A0A1W1I6A5"/>
<dbReference type="SMART" id="SM00318">
    <property type="entry name" value="SNc"/>
    <property type="match status" value="1"/>
</dbReference>
<dbReference type="KEGG" id="nja:NSJP_2237"/>
<evidence type="ECO:0000313" key="6">
    <source>
        <dbReference type="EMBL" id="SLM48409.1"/>
    </source>
</evidence>
<dbReference type="SUPFAM" id="SSF50199">
    <property type="entry name" value="Staphylococcal nuclease"/>
    <property type="match status" value="1"/>
</dbReference>
<accession>A0A1W1I6A5</accession>
<evidence type="ECO:0000256" key="3">
    <source>
        <dbReference type="ARBA" id="ARBA00022801"/>
    </source>
</evidence>
<dbReference type="GO" id="GO:0003676">
    <property type="term" value="F:nucleic acid binding"/>
    <property type="evidence" value="ECO:0007669"/>
    <property type="project" value="InterPro"/>
</dbReference>
<dbReference type="EMBL" id="LT828648">
    <property type="protein sequence ID" value="SLM48409.1"/>
    <property type="molecule type" value="Genomic_DNA"/>
</dbReference>